<comment type="caution">
    <text evidence="2">The sequence shown here is derived from an EMBL/GenBank/DDBJ whole genome shotgun (WGS) entry which is preliminary data.</text>
</comment>
<feature type="domain" description="Surface-adhesin protein E-like" evidence="1">
    <location>
        <begin position="53"/>
        <end position="154"/>
    </location>
</feature>
<evidence type="ECO:0000313" key="3">
    <source>
        <dbReference type="Proteomes" id="UP000249725"/>
    </source>
</evidence>
<evidence type="ECO:0000313" key="2">
    <source>
        <dbReference type="EMBL" id="RAK51997.1"/>
    </source>
</evidence>
<proteinExistence type="predicted"/>
<reference evidence="3" key="1">
    <citation type="submission" date="2018-05" db="EMBL/GenBank/DDBJ databases">
        <authorList>
            <person name="Li X."/>
        </authorList>
    </citation>
    <scope>NUCLEOTIDE SEQUENCE [LARGE SCALE GENOMIC DNA]</scope>
    <source>
        <strain evidence="3">YIM 73061</strain>
    </source>
</reference>
<dbReference type="InterPro" id="IPR031939">
    <property type="entry name" value="Adhesin_E-like"/>
</dbReference>
<dbReference type="RefSeq" id="WP_111515321.1">
    <property type="nucleotide sequence ID" value="NZ_QFYR01000003.1"/>
</dbReference>
<dbReference type="AlphaFoldDB" id="A0A328ABZ1"/>
<gene>
    <name evidence="2" type="ORF">DJ018_12590</name>
</gene>
<accession>A0A328ABZ1</accession>
<sequence length="157" mass="17325">MIGLVVLLFGAQTAAAPPAMPAPDPRGIALPVWTDRLQAKDWPFLSMDASRTVVLFAKAAPGRAGEPEEVWMRQEYKEAQTDPAVPAGVVAQPYKSERIVAHVDCARRVARRFRVYRYPENNLEGRPEVYGYEGVEWAAPDPESFDAAVLQAACLRS</sequence>
<name>A0A328ABZ1_9CAUL</name>
<protein>
    <recommendedName>
        <fullName evidence="1">Surface-adhesin protein E-like domain-containing protein</fullName>
    </recommendedName>
</protein>
<dbReference type="EMBL" id="QFYR01000003">
    <property type="protein sequence ID" value="RAK51997.1"/>
    <property type="molecule type" value="Genomic_DNA"/>
</dbReference>
<dbReference type="Proteomes" id="UP000249725">
    <property type="component" value="Unassembled WGS sequence"/>
</dbReference>
<evidence type="ECO:0000259" key="1">
    <source>
        <dbReference type="Pfam" id="PF16747"/>
    </source>
</evidence>
<keyword evidence="3" id="KW-1185">Reference proteome</keyword>
<dbReference type="OrthoDB" id="7192970at2"/>
<dbReference type="Pfam" id="PF16747">
    <property type="entry name" value="Adhesin_E"/>
    <property type="match status" value="1"/>
</dbReference>
<organism evidence="2 3">
    <name type="scientific">Phenylobacterium deserti</name>
    <dbReference type="NCBI Taxonomy" id="1914756"/>
    <lineage>
        <taxon>Bacteria</taxon>
        <taxon>Pseudomonadati</taxon>
        <taxon>Pseudomonadota</taxon>
        <taxon>Alphaproteobacteria</taxon>
        <taxon>Caulobacterales</taxon>
        <taxon>Caulobacteraceae</taxon>
        <taxon>Phenylobacterium</taxon>
    </lineage>
</organism>